<evidence type="ECO:0000259" key="1">
    <source>
        <dbReference type="Pfam" id="PF16778"/>
    </source>
</evidence>
<organism evidence="3">
    <name type="scientific">uncultured Caudovirales phage</name>
    <dbReference type="NCBI Taxonomy" id="2100421"/>
    <lineage>
        <taxon>Viruses</taxon>
        <taxon>Duplodnaviria</taxon>
        <taxon>Heunggongvirae</taxon>
        <taxon>Uroviricota</taxon>
        <taxon>Caudoviricetes</taxon>
        <taxon>Peduoviridae</taxon>
        <taxon>Maltschvirus</taxon>
        <taxon>Maltschvirus maltsch</taxon>
    </lineage>
</organism>
<dbReference type="EMBL" id="LR797036">
    <property type="protein sequence ID" value="CAB4182959.1"/>
    <property type="molecule type" value="Genomic_DNA"/>
</dbReference>
<evidence type="ECO:0000313" key="2">
    <source>
        <dbReference type="EMBL" id="CAB4182959.1"/>
    </source>
</evidence>
<gene>
    <name evidence="2" type="ORF">UFOVP1083_27</name>
    <name evidence="3" type="ORF">UFOVP1327_26</name>
</gene>
<dbReference type="EMBL" id="LR797277">
    <property type="protein sequence ID" value="CAB4199248.1"/>
    <property type="molecule type" value="Genomic_DNA"/>
</dbReference>
<evidence type="ECO:0000313" key="3">
    <source>
        <dbReference type="EMBL" id="CAB4199248.1"/>
    </source>
</evidence>
<proteinExistence type="predicted"/>
<protein>
    <submittedName>
        <fullName evidence="3">Phage tail assembly chaperone protein</fullName>
    </submittedName>
</protein>
<dbReference type="Pfam" id="PF16778">
    <property type="entry name" value="Phage_tail_APC"/>
    <property type="match status" value="1"/>
</dbReference>
<feature type="domain" description="Phage tail assembly chaperone-like" evidence="1">
    <location>
        <begin position="49"/>
        <end position="86"/>
    </location>
</feature>
<accession>A0A6J5RZT9</accession>
<name>A0A6J5RZT9_9CAUD</name>
<dbReference type="Gene3D" id="6.10.140.1310">
    <property type="match status" value="1"/>
</dbReference>
<dbReference type="InterPro" id="IPR031893">
    <property type="entry name" value="Phage_tail_APC"/>
</dbReference>
<reference evidence="3" key="1">
    <citation type="submission" date="2020-05" db="EMBL/GenBank/DDBJ databases">
        <authorList>
            <person name="Chiriac C."/>
            <person name="Salcher M."/>
            <person name="Ghai R."/>
            <person name="Kavagutti S V."/>
        </authorList>
    </citation>
    <scope>NUCLEOTIDE SEQUENCE</scope>
</reference>
<sequence length="112" mass="13116">MLLYVTLLKHKENMILKLTGYPVITDGHEKGAETQEELLFVATLMRWILLNESDWTQLQDTNMGPTLKQEWATFRQYLRDLPSTFPNEFSDTLEIMDPPNNAPKTWSYLSNH</sequence>